<evidence type="ECO:0000256" key="9">
    <source>
        <dbReference type="ARBA" id="ARBA00023128"/>
    </source>
</evidence>
<dbReference type="FunFam" id="4.10.49.10:FF:000001">
    <property type="entry name" value="Cytochrome c oxidase subunit 7C"/>
    <property type="match status" value="1"/>
</dbReference>
<dbReference type="GO" id="GO:0045277">
    <property type="term" value="C:respiratory chain complex IV"/>
    <property type="evidence" value="ECO:0007669"/>
    <property type="project" value="InterPro"/>
</dbReference>
<dbReference type="SUPFAM" id="SSF81427">
    <property type="entry name" value="Mitochondrial cytochrome c oxidase subunit VIIc (aka VIIIa)"/>
    <property type="match status" value="1"/>
</dbReference>
<evidence type="ECO:0000256" key="2">
    <source>
        <dbReference type="ARBA" id="ARBA00004673"/>
    </source>
</evidence>
<feature type="transmembrane region" description="Helical" evidence="12">
    <location>
        <begin position="46"/>
        <end position="66"/>
    </location>
</feature>
<dbReference type="PANTHER" id="PTHR13313">
    <property type="entry name" value="CYTOCHROME C OXIDASE SUBUNIT VIIC"/>
    <property type="match status" value="1"/>
</dbReference>
<keyword evidence="6" id="KW-0999">Mitochondrion inner membrane</keyword>
<dbReference type="Gene3D" id="4.10.49.10">
    <property type="entry name" value="Cytochrome c oxidase subunit VIIc"/>
    <property type="match status" value="1"/>
</dbReference>
<evidence type="ECO:0000256" key="7">
    <source>
        <dbReference type="ARBA" id="ARBA00022946"/>
    </source>
</evidence>
<keyword evidence="9" id="KW-0496">Mitochondrion</keyword>
<dbReference type="EMBL" id="KQ980353">
    <property type="protein sequence ID" value="KYN16353.1"/>
    <property type="molecule type" value="Genomic_DNA"/>
</dbReference>
<dbReference type="AlphaFoldDB" id="A0A151J2S5"/>
<evidence type="ECO:0000256" key="5">
    <source>
        <dbReference type="ARBA" id="ARBA00022692"/>
    </source>
</evidence>
<dbReference type="UniPathway" id="UPA00705"/>
<dbReference type="GO" id="GO:0005743">
    <property type="term" value="C:mitochondrial inner membrane"/>
    <property type="evidence" value="ECO:0007669"/>
    <property type="project" value="UniProtKB-SubCell"/>
</dbReference>
<dbReference type="InterPro" id="IPR004202">
    <property type="entry name" value="COX7C/Cox8"/>
</dbReference>
<protein>
    <recommendedName>
        <fullName evidence="4">Cytochrome c oxidase subunit 7C, mitochondrial</fullName>
    </recommendedName>
    <alternativeName>
        <fullName evidence="11">Cytochrome c oxidase polypeptide VIIc</fullName>
    </alternativeName>
</protein>
<proteinExistence type="inferred from homology"/>
<evidence type="ECO:0000256" key="1">
    <source>
        <dbReference type="ARBA" id="ARBA00004434"/>
    </source>
</evidence>
<keyword evidence="14" id="KW-1185">Reference proteome</keyword>
<sequence>MINSANAIAHQVRRFTTSAIRRSAHHDPYDGVPGYNFPFSTKNRHLLLLGFMIYCGSGFSLPFFMVRHQLKK</sequence>
<evidence type="ECO:0000256" key="10">
    <source>
        <dbReference type="ARBA" id="ARBA00023136"/>
    </source>
</evidence>
<evidence type="ECO:0000256" key="12">
    <source>
        <dbReference type="SAM" id="Phobius"/>
    </source>
</evidence>
<dbReference type="GO" id="GO:0006123">
    <property type="term" value="P:mitochondrial electron transport, cytochrome c to oxygen"/>
    <property type="evidence" value="ECO:0007669"/>
    <property type="project" value="InterPro"/>
</dbReference>
<keyword evidence="8 12" id="KW-1133">Transmembrane helix</keyword>
<gene>
    <name evidence="13" type="ORF">ALC57_11383</name>
</gene>
<dbReference type="STRING" id="471704.A0A151J2S5"/>
<comment type="pathway">
    <text evidence="2">Energy metabolism; oxidative phosphorylation.</text>
</comment>
<evidence type="ECO:0000256" key="6">
    <source>
        <dbReference type="ARBA" id="ARBA00022792"/>
    </source>
</evidence>
<keyword evidence="5 12" id="KW-0812">Transmembrane</keyword>
<keyword evidence="10 12" id="KW-0472">Membrane</keyword>
<organism evidence="13 14">
    <name type="scientific">Trachymyrmex cornetzi</name>
    <dbReference type="NCBI Taxonomy" id="471704"/>
    <lineage>
        <taxon>Eukaryota</taxon>
        <taxon>Metazoa</taxon>
        <taxon>Ecdysozoa</taxon>
        <taxon>Arthropoda</taxon>
        <taxon>Hexapoda</taxon>
        <taxon>Insecta</taxon>
        <taxon>Pterygota</taxon>
        <taxon>Neoptera</taxon>
        <taxon>Endopterygota</taxon>
        <taxon>Hymenoptera</taxon>
        <taxon>Apocrita</taxon>
        <taxon>Aculeata</taxon>
        <taxon>Formicoidea</taxon>
        <taxon>Formicidae</taxon>
        <taxon>Myrmicinae</taxon>
        <taxon>Trachymyrmex</taxon>
    </lineage>
</organism>
<keyword evidence="7" id="KW-0809">Transit peptide</keyword>
<dbReference type="Pfam" id="PF02935">
    <property type="entry name" value="COX7C"/>
    <property type="match status" value="1"/>
</dbReference>
<reference evidence="13 14" key="1">
    <citation type="submission" date="2015-09" db="EMBL/GenBank/DDBJ databases">
        <title>Trachymyrmex cornetzi WGS genome.</title>
        <authorList>
            <person name="Nygaard S."/>
            <person name="Hu H."/>
            <person name="Boomsma J."/>
            <person name="Zhang G."/>
        </authorList>
    </citation>
    <scope>NUCLEOTIDE SEQUENCE [LARGE SCALE GENOMIC DNA]</scope>
    <source>
        <strain evidence="13">Tcor2-1</strain>
        <tissue evidence="13">Whole body</tissue>
    </source>
</reference>
<accession>A0A151J2S5</accession>
<evidence type="ECO:0000256" key="4">
    <source>
        <dbReference type="ARBA" id="ARBA00017004"/>
    </source>
</evidence>
<dbReference type="InterPro" id="IPR036636">
    <property type="entry name" value="COX7C/Cox8_sf"/>
</dbReference>
<comment type="similarity">
    <text evidence="3">Belongs to the cytochrome c oxidase VIIc family.</text>
</comment>
<evidence type="ECO:0000313" key="14">
    <source>
        <dbReference type="Proteomes" id="UP000078492"/>
    </source>
</evidence>
<dbReference type="Proteomes" id="UP000078492">
    <property type="component" value="Unassembled WGS sequence"/>
</dbReference>
<evidence type="ECO:0000256" key="3">
    <source>
        <dbReference type="ARBA" id="ARBA00010514"/>
    </source>
</evidence>
<dbReference type="OrthoDB" id="9974841at2759"/>
<evidence type="ECO:0000313" key="13">
    <source>
        <dbReference type="EMBL" id="KYN16353.1"/>
    </source>
</evidence>
<evidence type="ECO:0000256" key="11">
    <source>
        <dbReference type="ARBA" id="ARBA00031140"/>
    </source>
</evidence>
<name>A0A151J2S5_9HYME</name>
<evidence type="ECO:0000256" key="8">
    <source>
        <dbReference type="ARBA" id="ARBA00022989"/>
    </source>
</evidence>
<dbReference type="PANTHER" id="PTHR13313:SF0">
    <property type="entry name" value="CYTOCHROME C OXIDASE SUBUNIT 7C, MITOCHONDRIAL"/>
    <property type="match status" value="1"/>
</dbReference>
<comment type="subcellular location">
    <subcellularLocation>
        <location evidence="1">Mitochondrion inner membrane</location>
        <topology evidence="1">Single-pass membrane protein</topology>
    </subcellularLocation>
</comment>
<dbReference type="KEGG" id="tcz:108764247"/>